<keyword evidence="1" id="KW-1133">Transmembrane helix</keyword>
<dbReference type="EMBL" id="LJIJ01000423">
    <property type="protein sequence ID" value="ODM97655.1"/>
    <property type="molecule type" value="Genomic_DNA"/>
</dbReference>
<evidence type="ECO:0000313" key="3">
    <source>
        <dbReference type="Proteomes" id="UP000094527"/>
    </source>
</evidence>
<gene>
    <name evidence="2" type="ORF">Ocin01_09024</name>
</gene>
<evidence type="ECO:0000313" key="2">
    <source>
        <dbReference type="EMBL" id="ODM97655.1"/>
    </source>
</evidence>
<proteinExistence type="predicted"/>
<feature type="transmembrane region" description="Helical" evidence="1">
    <location>
        <begin position="123"/>
        <end position="142"/>
    </location>
</feature>
<sequence length="175" mass="20347">MELFQPRVTVTMPLDRACITAAWVDIVLAVVNCAFGFHVVDSMLELAKPKDEFPNGINPEEISYHEFGLHRKAHPENHFTTIAVMTYGLICYIIFILGVEIWLCRLLYGAAKHGDVVALKKWWWWRLSLFLIDFVISISRVLDAEHDILDFSLILFYTWRTSELIVTFLFKRQLA</sequence>
<evidence type="ECO:0000256" key="1">
    <source>
        <dbReference type="SAM" id="Phobius"/>
    </source>
</evidence>
<keyword evidence="1" id="KW-0812">Transmembrane</keyword>
<feature type="transmembrane region" description="Helical" evidence="1">
    <location>
        <begin position="21"/>
        <end position="40"/>
    </location>
</feature>
<comment type="caution">
    <text evidence="2">The sequence shown here is derived from an EMBL/GenBank/DDBJ whole genome shotgun (WGS) entry which is preliminary data.</text>
</comment>
<keyword evidence="1" id="KW-0472">Membrane</keyword>
<dbReference type="AlphaFoldDB" id="A0A1D2MYC1"/>
<accession>A0A1D2MYC1</accession>
<name>A0A1D2MYC1_ORCCI</name>
<organism evidence="2 3">
    <name type="scientific">Orchesella cincta</name>
    <name type="common">Springtail</name>
    <name type="synonym">Podura cincta</name>
    <dbReference type="NCBI Taxonomy" id="48709"/>
    <lineage>
        <taxon>Eukaryota</taxon>
        <taxon>Metazoa</taxon>
        <taxon>Ecdysozoa</taxon>
        <taxon>Arthropoda</taxon>
        <taxon>Hexapoda</taxon>
        <taxon>Collembola</taxon>
        <taxon>Entomobryomorpha</taxon>
        <taxon>Entomobryoidea</taxon>
        <taxon>Orchesellidae</taxon>
        <taxon>Orchesellinae</taxon>
        <taxon>Orchesella</taxon>
    </lineage>
</organism>
<feature type="transmembrane region" description="Helical" evidence="1">
    <location>
        <begin position="148"/>
        <end position="170"/>
    </location>
</feature>
<reference evidence="2 3" key="1">
    <citation type="journal article" date="2016" name="Genome Biol. Evol.">
        <title>Gene Family Evolution Reflects Adaptation to Soil Environmental Stressors in the Genome of the Collembolan Orchesella cincta.</title>
        <authorList>
            <person name="Faddeeva-Vakhrusheva A."/>
            <person name="Derks M.F."/>
            <person name="Anvar S.Y."/>
            <person name="Agamennone V."/>
            <person name="Suring W."/>
            <person name="Smit S."/>
            <person name="van Straalen N.M."/>
            <person name="Roelofs D."/>
        </authorList>
    </citation>
    <scope>NUCLEOTIDE SEQUENCE [LARGE SCALE GENOMIC DNA]</scope>
    <source>
        <tissue evidence="2">Mixed pool</tissue>
    </source>
</reference>
<dbReference type="Proteomes" id="UP000094527">
    <property type="component" value="Unassembled WGS sequence"/>
</dbReference>
<keyword evidence="3" id="KW-1185">Reference proteome</keyword>
<protein>
    <submittedName>
        <fullName evidence="2">Uncharacterized protein</fullName>
    </submittedName>
</protein>
<feature type="transmembrane region" description="Helical" evidence="1">
    <location>
        <begin position="79"/>
        <end position="103"/>
    </location>
</feature>